<keyword evidence="3" id="KW-0540">Nuclease</keyword>
<dbReference type="InterPro" id="IPR054712">
    <property type="entry name" value="Cas3-like_dom"/>
</dbReference>
<dbReference type="InterPro" id="IPR006483">
    <property type="entry name" value="CRISPR-assoc_Cas3_HD"/>
</dbReference>
<dbReference type="NCBIfam" id="TIGR01596">
    <property type="entry name" value="cas3_HD"/>
    <property type="match status" value="1"/>
</dbReference>
<evidence type="ECO:0000256" key="4">
    <source>
        <dbReference type="ARBA" id="ARBA00022723"/>
    </source>
</evidence>
<dbReference type="PANTHER" id="PTHR24031">
    <property type="entry name" value="RNA HELICASE"/>
    <property type="match status" value="1"/>
</dbReference>
<comment type="similarity">
    <text evidence="2">In the central section; belongs to the CRISPR-associated helicase Cas3 family.</text>
</comment>
<reference evidence="12 13" key="1">
    <citation type="journal article" date="2020" name="Cell Host Microbe">
        <title>Functional and Genomic Variation between Human-Derived Isolates of Lachnospiraceae Reveals Inter- and Intra-Species Diversity.</title>
        <authorList>
            <person name="Sorbara M.T."/>
            <person name="Littmann E.R."/>
            <person name="Fontana E."/>
            <person name="Moody T.U."/>
            <person name="Kohout C.E."/>
            <person name="Gjonbalaj M."/>
            <person name="Eaton V."/>
            <person name="Seok R."/>
            <person name="Leiner I.M."/>
            <person name="Pamer E.G."/>
        </authorList>
    </citation>
    <scope>NUCLEOTIDE SEQUENCE [LARGE SCALE GENOMIC DNA]</scope>
    <source>
        <strain evidence="12 13">MSK.14.16</strain>
    </source>
</reference>
<evidence type="ECO:0000313" key="12">
    <source>
        <dbReference type="EMBL" id="NSG30931.1"/>
    </source>
</evidence>
<dbReference type="Gene3D" id="3.40.50.300">
    <property type="entry name" value="P-loop containing nucleotide triphosphate hydrolases"/>
    <property type="match status" value="2"/>
</dbReference>
<dbReference type="SUPFAM" id="SSF109604">
    <property type="entry name" value="HD-domain/PDEase-like"/>
    <property type="match status" value="1"/>
</dbReference>
<dbReference type="EMBL" id="JAAWUZ010000050">
    <property type="protein sequence ID" value="NSG30931.1"/>
    <property type="molecule type" value="Genomic_DNA"/>
</dbReference>
<evidence type="ECO:0000259" key="10">
    <source>
        <dbReference type="PROSITE" id="PS51192"/>
    </source>
</evidence>
<evidence type="ECO:0000256" key="6">
    <source>
        <dbReference type="ARBA" id="ARBA00022801"/>
    </source>
</evidence>
<feature type="domain" description="Helicase ATP-binding" evidence="10">
    <location>
        <begin position="228"/>
        <end position="415"/>
    </location>
</feature>
<dbReference type="InterPro" id="IPR038257">
    <property type="entry name" value="CRISPR-assoc_Cas3_HD_sf"/>
</dbReference>
<evidence type="ECO:0000256" key="1">
    <source>
        <dbReference type="ARBA" id="ARBA00006847"/>
    </source>
</evidence>
<dbReference type="CDD" id="cd09641">
    <property type="entry name" value="Cas3''_I"/>
    <property type="match status" value="1"/>
</dbReference>
<dbReference type="SMART" id="SM00487">
    <property type="entry name" value="DEXDc"/>
    <property type="match status" value="1"/>
</dbReference>
<gene>
    <name evidence="12" type="primary">cas3</name>
    <name evidence="12" type="ORF">HFM93_11770</name>
</gene>
<organism evidence="12 13">
    <name type="scientific">Faecalicatena fissicatena</name>
    <dbReference type="NCBI Taxonomy" id="290055"/>
    <lineage>
        <taxon>Bacteria</taxon>
        <taxon>Bacillati</taxon>
        <taxon>Bacillota</taxon>
        <taxon>Clostridia</taxon>
        <taxon>Lachnospirales</taxon>
        <taxon>Lachnospiraceae</taxon>
        <taxon>Faecalicatena</taxon>
    </lineage>
</organism>
<dbReference type="InterPro" id="IPR027417">
    <property type="entry name" value="P-loop_NTPase"/>
</dbReference>
<keyword evidence="13" id="KW-1185">Reference proteome</keyword>
<dbReference type="InterPro" id="IPR011545">
    <property type="entry name" value="DEAD/DEAH_box_helicase_dom"/>
</dbReference>
<evidence type="ECO:0000256" key="8">
    <source>
        <dbReference type="ARBA" id="ARBA00022840"/>
    </source>
</evidence>
<evidence type="ECO:0000256" key="5">
    <source>
        <dbReference type="ARBA" id="ARBA00022741"/>
    </source>
</evidence>
<dbReference type="NCBIfam" id="TIGR01587">
    <property type="entry name" value="cas3_core"/>
    <property type="match status" value="1"/>
</dbReference>
<evidence type="ECO:0000256" key="7">
    <source>
        <dbReference type="ARBA" id="ARBA00022806"/>
    </source>
</evidence>
<dbReference type="PROSITE" id="PS51192">
    <property type="entry name" value="HELICASE_ATP_BIND_1"/>
    <property type="match status" value="1"/>
</dbReference>
<name>A0ABX2GZA6_9FIRM</name>
<dbReference type="PROSITE" id="PS51643">
    <property type="entry name" value="HD_CAS3"/>
    <property type="match status" value="1"/>
</dbReference>
<evidence type="ECO:0000259" key="11">
    <source>
        <dbReference type="PROSITE" id="PS51643"/>
    </source>
</evidence>
<keyword evidence="5" id="KW-0547">Nucleotide-binding</keyword>
<keyword evidence="6" id="KW-0378">Hydrolase</keyword>
<keyword evidence="4" id="KW-0479">Metal-binding</keyword>
<dbReference type="CDD" id="cd17930">
    <property type="entry name" value="DEXHc_cas3"/>
    <property type="match status" value="1"/>
</dbReference>
<dbReference type="InterPro" id="IPR006474">
    <property type="entry name" value="Helicase_Cas3_CRISPR-ass_core"/>
</dbReference>
<dbReference type="Pfam" id="PF01966">
    <property type="entry name" value="HD"/>
    <property type="match status" value="1"/>
</dbReference>
<comment type="caution">
    <text evidence="12">The sequence shown here is derived from an EMBL/GenBank/DDBJ whole genome shotgun (WGS) entry which is preliminary data.</text>
</comment>
<dbReference type="InterPro" id="IPR006674">
    <property type="entry name" value="HD_domain"/>
</dbReference>
<evidence type="ECO:0000256" key="9">
    <source>
        <dbReference type="ARBA" id="ARBA00023118"/>
    </source>
</evidence>
<dbReference type="Pfam" id="PF00270">
    <property type="entry name" value="DEAD"/>
    <property type="match status" value="1"/>
</dbReference>
<accession>A0ABX2GZA6</accession>
<dbReference type="SUPFAM" id="SSF52540">
    <property type="entry name" value="P-loop containing nucleoside triphosphate hydrolases"/>
    <property type="match status" value="1"/>
</dbReference>
<feature type="domain" description="HD Cas3-type" evidence="11">
    <location>
        <begin position="9"/>
        <end position="176"/>
    </location>
</feature>
<keyword evidence="8" id="KW-0067">ATP-binding</keyword>
<protein>
    <submittedName>
        <fullName evidence="12">CRISPR-associated helicase Cas3</fullName>
    </submittedName>
</protein>
<keyword evidence="7" id="KW-0347">Helicase</keyword>
<comment type="similarity">
    <text evidence="1">In the N-terminal section; belongs to the CRISPR-associated nuclease Cas3-HD family.</text>
</comment>
<sequence length="722" mass="83965">MYIAHRNEYTNEVQTVREHCENTANLCKEYAIPEMEDLAYAAGKAHDIGKYQEGFQRRIRGENIRVEHSTCGAIAVGEKYPKPMNLMMQYCIAGHHTGIPNGGFGNDEDNSLKGRMNRTFEDYDAYKQELELPELDIRKWQQFLAADCGRNADWLIDKFTFLTRYLFSCLVDADSTDTAEFCRSTEVVRKLQADFEKCLEKINVQLQAFEVKTELQKTRSLLQEQAYRNSTKDAHIYLINMPTGSGKTLASAKIALQRAIAKKKKRIIYVIPYNSIIDQTAEVFEKLFGNNLEILRHQSTFSYDEKVDLNEDYREAAKIAVENWDAPFIITTAVQFFESIYSNKRGKLRKLHNMADSILIFDEAHMMPQDYLQPCLQGIAYITKYLNSEAVFLTATMPDFEKLLKLYAPANNRIENLIKDKTLFEKFQKCQYINMGKVSPEGLLAKSEKYPSRLIIVNKKKNARQLFQMCTGRKYHLSTYMTAYDRQKVLQAIREELKSLDEDFPDGNIPEERRITIISTSLIEAGVDLDVYTVFRELNGLDSILQSGGRCNREGKRDKGEVFVFEFENEAQNDKMNITQRLLAEYKDISQPECIEEYYEEVFFLKQENIQKNTMHIKCRSFENLPFQTYAEQFELIPDRTCSIVVPRDEKSRKLVDTLRYTKIENEKELQKYTCTVTKKELDELIKQHVADDFGTGIYCLTNEDYYDENLGILLEAQDYFL</sequence>
<keyword evidence="9" id="KW-0051">Antiviral defense</keyword>
<dbReference type="Pfam" id="PF22590">
    <property type="entry name" value="Cas3-like_C_2"/>
    <property type="match status" value="1"/>
</dbReference>
<dbReference type="Proteomes" id="UP000821846">
    <property type="component" value="Unassembled WGS sequence"/>
</dbReference>
<proteinExistence type="inferred from homology"/>
<evidence type="ECO:0000313" key="13">
    <source>
        <dbReference type="Proteomes" id="UP000821846"/>
    </source>
</evidence>
<evidence type="ECO:0000256" key="3">
    <source>
        <dbReference type="ARBA" id="ARBA00022722"/>
    </source>
</evidence>
<evidence type="ECO:0000256" key="2">
    <source>
        <dbReference type="ARBA" id="ARBA00009046"/>
    </source>
</evidence>
<dbReference type="InterPro" id="IPR014001">
    <property type="entry name" value="Helicase_ATP-bd"/>
</dbReference>
<dbReference type="Gene3D" id="1.10.3210.30">
    <property type="match status" value="1"/>
</dbReference>